<proteinExistence type="predicted"/>
<dbReference type="EMBL" id="CABHNI010000037">
    <property type="protein sequence ID" value="VUX14619.1"/>
    <property type="molecule type" value="Genomic_DNA"/>
</dbReference>
<name>A0A564U523_9FIRM</name>
<dbReference type="GO" id="GO:0003677">
    <property type="term" value="F:DNA binding"/>
    <property type="evidence" value="ECO:0007669"/>
    <property type="project" value="InterPro"/>
</dbReference>
<evidence type="ECO:0000313" key="6">
    <source>
        <dbReference type="EMBL" id="VUX14619.1"/>
    </source>
</evidence>
<feature type="modified residue" description="4-aspartylphosphate" evidence="3">
    <location>
        <position position="57"/>
    </location>
</feature>
<dbReference type="SMART" id="SM00850">
    <property type="entry name" value="LytTR"/>
    <property type="match status" value="1"/>
</dbReference>
<evidence type="ECO:0000259" key="5">
    <source>
        <dbReference type="PROSITE" id="PS50930"/>
    </source>
</evidence>
<dbReference type="RefSeq" id="WP_105308895.1">
    <property type="nucleotide sequence ID" value="NZ_CABHNI010000037.1"/>
</dbReference>
<dbReference type="AlphaFoldDB" id="A0A564U523"/>
<organism evidence="6 7">
    <name type="scientific">Dorea formicigenerans</name>
    <dbReference type="NCBI Taxonomy" id="39486"/>
    <lineage>
        <taxon>Bacteria</taxon>
        <taxon>Bacillati</taxon>
        <taxon>Bacillota</taxon>
        <taxon>Clostridia</taxon>
        <taxon>Lachnospirales</taxon>
        <taxon>Lachnospiraceae</taxon>
        <taxon>Dorea</taxon>
    </lineage>
</organism>
<dbReference type="PROSITE" id="PS50930">
    <property type="entry name" value="HTH_LYTTR"/>
    <property type="match status" value="1"/>
</dbReference>
<dbReference type="Pfam" id="PF04397">
    <property type="entry name" value="LytTR"/>
    <property type="match status" value="1"/>
</dbReference>
<dbReference type="PANTHER" id="PTHR37299:SF1">
    <property type="entry name" value="STAGE 0 SPORULATION PROTEIN A HOMOLOG"/>
    <property type="match status" value="1"/>
</dbReference>
<dbReference type="InterPro" id="IPR011006">
    <property type="entry name" value="CheY-like_superfamily"/>
</dbReference>
<dbReference type="Gene3D" id="3.40.50.2300">
    <property type="match status" value="1"/>
</dbReference>
<accession>A0A564U523</accession>
<evidence type="ECO:0000313" key="7">
    <source>
        <dbReference type="Proteomes" id="UP000358366"/>
    </source>
</evidence>
<comment type="function">
    <text evidence="2">May play the central regulatory role in sporulation. It may be an element of the effector pathway responsible for the activation of sporulation genes in response to nutritional stress. Spo0A may act in concert with spo0H (a sigma factor) to control the expression of some genes that are critical to the sporulation process.</text>
</comment>
<dbReference type="PANTHER" id="PTHR37299">
    <property type="entry name" value="TRANSCRIPTIONAL REGULATOR-RELATED"/>
    <property type="match status" value="1"/>
</dbReference>
<dbReference type="Gene3D" id="2.40.50.1020">
    <property type="entry name" value="LytTr DNA-binding domain"/>
    <property type="match status" value="1"/>
</dbReference>
<reference evidence="6 7" key="1">
    <citation type="submission" date="2019-07" db="EMBL/GenBank/DDBJ databases">
        <authorList>
            <person name="Hibberd C M."/>
            <person name="Gehrig L. J."/>
            <person name="Chang H.-W."/>
            <person name="Venkatesh S."/>
        </authorList>
    </citation>
    <scope>NUCLEOTIDE SEQUENCE [LARGE SCALE GENOMIC DNA]</scope>
    <source>
        <strain evidence="6">Dorea_formicigenerans_SSTS_Bg7063</strain>
    </source>
</reference>
<dbReference type="Proteomes" id="UP000358366">
    <property type="component" value="Unassembled WGS sequence"/>
</dbReference>
<dbReference type="SUPFAM" id="SSF52172">
    <property type="entry name" value="CheY-like"/>
    <property type="match status" value="1"/>
</dbReference>
<evidence type="ECO:0000256" key="2">
    <source>
        <dbReference type="ARBA" id="ARBA00024867"/>
    </source>
</evidence>
<dbReference type="PROSITE" id="PS50110">
    <property type="entry name" value="RESPONSE_REGULATORY"/>
    <property type="match status" value="1"/>
</dbReference>
<evidence type="ECO:0000256" key="3">
    <source>
        <dbReference type="PROSITE-ProRule" id="PRU00169"/>
    </source>
</evidence>
<dbReference type="InterPro" id="IPR007492">
    <property type="entry name" value="LytTR_DNA-bd_dom"/>
</dbReference>
<dbReference type="InterPro" id="IPR046947">
    <property type="entry name" value="LytR-like"/>
</dbReference>
<protein>
    <recommendedName>
        <fullName evidence="1">Stage 0 sporulation protein A homolog</fullName>
    </recommendedName>
</protein>
<sequence length="235" mass="27465">MFKIAVAEDEDIFAEELRNYFGRFEEESGERFCVTYYKDGDDLVQEYQSQFDLILMDIQMKFMDGMSAAEEIRAVDSKVVIIFITNMTQYAVKGYEVDAMDYILKPVKYFTFSQKLERALSRIKQRREIFMSIAVKGGMYRISVEELLYIESQGHTLNYHTQKEVISVRANLSEMETELRMHGFSRINKGCIVNMKYVDMVMNGECYVNGGALPIARNRKKSFMDELTEYIRGEI</sequence>
<dbReference type="InterPro" id="IPR001789">
    <property type="entry name" value="Sig_transdc_resp-reg_receiver"/>
</dbReference>
<dbReference type="Pfam" id="PF00072">
    <property type="entry name" value="Response_reg"/>
    <property type="match status" value="1"/>
</dbReference>
<dbReference type="GO" id="GO:0000156">
    <property type="term" value="F:phosphorelay response regulator activity"/>
    <property type="evidence" value="ECO:0007669"/>
    <property type="project" value="InterPro"/>
</dbReference>
<feature type="domain" description="Response regulatory" evidence="4">
    <location>
        <begin position="3"/>
        <end position="120"/>
    </location>
</feature>
<dbReference type="SMART" id="SM00448">
    <property type="entry name" value="REC"/>
    <property type="match status" value="1"/>
</dbReference>
<evidence type="ECO:0000259" key="4">
    <source>
        <dbReference type="PROSITE" id="PS50110"/>
    </source>
</evidence>
<gene>
    <name evidence="6" type="primary">ypdB_2</name>
    <name evidence="6" type="ORF">DFSSTS7063_02105</name>
</gene>
<evidence type="ECO:0000256" key="1">
    <source>
        <dbReference type="ARBA" id="ARBA00018672"/>
    </source>
</evidence>
<feature type="domain" description="HTH LytTR-type" evidence="5">
    <location>
        <begin position="131"/>
        <end position="229"/>
    </location>
</feature>
<keyword evidence="3" id="KW-0597">Phosphoprotein</keyword>